<dbReference type="Proteomes" id="UP001055811">
    <property type="component" value="Linkage Group LG01"/>
</dbReference>
<proteinExistence type="predicted"/>
<comment type="caution">
    <text evidence="1">The sequence shown here is derived from an EMBL/GenBank/DDBJ whole genome shotgun (WGS) entry which is preliminary data.</text>
</comment>
<evidence type="ECO:0000313" key="2">
    <source>
        <dbReference type="Proteomes" id="UP001055811"/>
    </source>
</evidence>
<organism evidence="1 2">
    <name type="scientific">Cichorium intybus</name>
    <name type="common">Chicory</name>
    <dbReference type="NCBI Taxonomy" id="13427"/>
    <lineage>
        <taxon>Eukaryota</taxon>
        <taxon>Viridiplantae</taxon>
        <taxon>Streptophyta</taxon>
        <taxon>Embryophyta</taxon>
        <taxon>Tracheophyta</taxon>
        <taxon>Spermatophyta</taxon>
        <taxon>Magnoliopsida</taxon>
        <taxon>eudicotyledons</taxon>
        <taxon>Gunneridae</taxon>
        <taxon>Pentapetalae</taxon>
        <taxon>asterids</taxon>
        <taxon>campanulids</taxon>
        <taxon>Asterales</taxon>
        <taxon>Asteraceae</taxon>
        <taxon>Cichorioideae</taxon>
        <taxon>Cichorieae</taxon>
        <taxon>Cichoriinae</taxon>
        <taxon>Cichorium</taxon>
    </lineage>
</organism>
<reference evidence="1 2" key="2">
    <citation type="journal article" date="2022" name="Mol. Ecol. Resour.">
        <title>The genomes of chicory, endive, great burdock and yacon provide insights into Asteraceae paleo-polyploidization history and plant inulin production.</title>
        <authorList>
            <person name="Fan W."/>
            <person name="Wang S."/>
            <person name="Wang H."/>
            <person name="Wang A."/>
            <person name="Jiang F."/>
            <person name="Liu H."/>
            <person name="Zhao H."/>
            <person name="Xu D."/>
            <person name="Zhang Y."/>
        </authorList>
    </citation>
    <scope>NUCLEOTIDE SEQUENCE [LARGE SCALE GENOMIC DNA]</scope>
    <source>
        <strain evidence="2">cv. Punajuju</strain>
        <tissue evidence="1">Leaves</tissue>
    </source>
</reference>
<evidence type="ECO:0000313" key="1">
    <source>
        <dbReference type="EMBL" id="KAI3791522.1"/>
    </source>
</evidence>
<name>A0ACB9H7J8_CICIN</name>
<sequence length="209" mass="23055">MALFFFQRVILSIFVAMAFNGLIQASDPDILFDYLVPPNMTKKVDGNFFTYTKIRGFFDKLHPTDPASMQASMAEFPALNGQSVSLSVLRLPPGGVSAPHMRTHATGLFLVLEGRFEVGLVDTTNKLYTQTLQTGDMFIFPKGLVHYQYNADMNNPAVGVAAFGSASTALVSVPATLFKPDIEDDVLAKSFKTDEATIRKLKSHLRRKL</sequence>
<dbReference type="EMBL" id="CM042009">
    <property type="protein sequence ID" value="KAI3791522.1"/>
    <property type="molecule type" value="Genomic_DNA"/>
</dbReference>
<gene>
    <name evidence="1" type="ORF">L2E82_05310</name>
</gene>
<accession>A0ACB9H7J8</accession>
<protein>
    <submittedName>
        <fullName evidence="1">Uncharacterized protein</fullName>
    </submittedName>
</protein>
<reference evidence="2" key="1">
    <citation type="journal article" date="2022" name="Mol. Ecol. Resour.">
        <title>The genomes of chicory, endive, great burdock and yacon provide insights into Asteraceae palaeo-polyploidization history and plant inulin production.</title>
        <authorList>
            <person name="Fan W."/>
            <person name="Wang S."/>
            <person name="Wang H."/>
            <person name="Wang A."/>
            <person name="Jiang F."/>
            <person name="Liu H."/>
            <person name="Zhao H."/>
            <person name="Xu D."/>
            <person name="Zhang Y."/>
        </authorList>
    </citation>
    <scope>NUCLEOTIDE SEQUENCE [LARGE SCALE GENOMIC DNA]</scope>
    <source>
        <strain evidence="2">cv. Punajuju</strain>
    </source>
</reference>
<keyword evidence="2" id="KW-1185">Reference proteome</keyword>